<dbReference type="GO" id="GO:0007165">
    <property type="term" value="P:signal transduction"/>
    <property type="evidence" value="ECO:0007669"/>
    <property type="project" value="InterPro"/>
</dbReference>
<evidence type="ECO:0000313" key="3">
    <source>
        <dbReference type="EMBL" id="RGE41576.1"/>
    </source>
</evidence>
<accession>A0A373FBM7</accession>
<feature type="domain" description="CheW-like" evidence="2">
    <location>
        <begin position="717"/>
        <end position="863"/>
    </location>
</feature>
<comment type="caution">
    <text evidence="3">The sequence shown here is derived from an EMBL/GenBank/DDBJ whole genome shotgun (WGS) entry which is preliminary data.</text>
</comment>
<sequence length="878" mass="94239">MLFQTTTAPAVATAPQPSSDLPSDLPLDTLIPHMRQVARCESSLQQLNLMWRLIDSCARMNCAQEAKGLLPMMAATRTGFEQLEQDLVQSMAEQAVAGVTAGLASKAQHLIDTLVRNLYERTADVSFLAGDELLRRFVAGMDGDVPAISQRLQAYQSKYTVYEDVLLLDTEGRVLARAQPALATEAVPGRDPVIAMALQCEGYVQTFAPTDLLPGNRAALIYAHRMLHPVTQQPVGVLCLCFDFAGEMQGLWDARQSGGEFDSSLALLVDGQNRVLASSDAHWIQAGSQLRLHHHGAQMLKVHAGRTYLVQAAACAGYQGYAGPEGWQALLMVPLDLAFSHAAEQGLQSLDPRVAQGLLAHAKQFSPALHAIHTAASNIRRVVWNGQVMTAGRQVESAGLQAVLAQIAETGARTQDVFTQSIHALYNTVLATALQDSRLLTRLLVDLLDRNLYERANDCRWWALTPQLPQLLLQPTPQRVTQACELLTHIHGLYTVYRQIVVYDGQGCVLAASGRDETGQALQGTYIEADTLAQVLALPFAQSYHVTPWRSSAMQAGEAGYTYHAAIRDAQGRVLGGIGLIFHTQRELAAMLQGVQGQSCGQARHVSYLRRDGRVMSSTDPQLSAGTHLPLPADMLALPAGHSAARVMEYQGQYSVVAVTAGSGYREFKRSDGYAEEVLAVAVQNLGAVQADAAAAVWRAATRIGAEQGQAGDGAQAREMATFFAGSTVLAVDAGAVLEAQSATAIAPLSAGRLPFCVGTLKAAAGFVWVFDLGAMLGGEPVAWSLKGAQSRQVVVLEHEGLKLGLLVHDVLGVNRFATSQFRQAPHMAGQGMALVDQLIQVEGGSLLIQQLNLGALVQKIRTPGKSDHQAVQEEAAY</sequence>
<dbReference type="InterPro" id="IPR002545">
    <property type="entry name" value="CheW-lke_dom"/>
</dbReference>
<reference evidence="3 4" key="1">
    <citation type="submission" date="2018-08" db="EMBL/GenBank/DDBJ databases">
        <title>Comamonas testosteroni strain SWCO2.</title>
        <authorList>
            <person name="Jiang N."/>
            <person name="Zhang X.Z."/>
        </authorList>
    </citation>
    <scope>NUCLEOTIDE SEQUENCE [LARGE SCALE GENOMIC DNA]</scope>
    <source>
        <strain evidence="3 4">SWCO2</strain>
    </source>
</reference>
<dbReference type="InterPro" id="IPR036061">
    <property type="entry name" value="CheW-like_dom_sf"/>
</dbReference>
<dbReference type="SMART" id="SM00260">
    <property type="entry name" value="CheW"/>
    <property type="match status" value="1"/>
</dbReference>
<dbReference type="GO" id="GO:0006935">
    <property type="term" value="P:chemotaxis"/>
    <property type="evidence" value="ECO:0007669"/>
    <property type="project" value="InterPro"/>
</dbReference>
<proteinExistence type="predicted"/>
<feature type="region of interest" description="Disordered" evidence="1">
    <location>
        <begin position="1"/>
        <end position="23"/>
    </location>
</feature>
<evidence type="ECO:0000259" key="2">
    <source>
        <dbReference type="PROSITE" id="PS50851"/>
    </source>
</evidence>
<keyword evidence="4" id="KW-1185">Reference proteome</keyword>
<organism evidence="3 4">
    <name type="scientific">Comamonas testosteroni</name>
    <name type="common">Pseudomonas testosteroni</name>
    <dbReference type="NCBI Taxonomy" id="285"/>
    <lineage>
        <taxon>Bacteria</taxon>
        <taxon>Pseudomonadati</taxon>
        <taxon>Pseudomonadota</taxon>
        <taxon>Betaproteobacteria</taxon>
        <taxon>Burkholderiales</taxon>
        <taxon>Comamonadaceae</taxon>
        <taxon>Comamonas</taxon>
    </lineage>
</organism>
<evidence type="ECO:0000313" key="4">
    <source>
        <dbReference type="Proteomes" id="UP000261948"/>
    </source>
</evidence>
<dbReference type="Proteomes" id="UP000261948">
    <property type="component" value="Unassembled WGS sequence"/>
</dbReference>
<gene>
    <name evidence="3" type="ORF">DZC30_18000</name>
</gene>
<dbReference type="PROSITE" id="PS50851">
    <property type="entry name" value="CHEW"/>
    <property type="match status" value="1"/>
</dbReference>
<dbReference type="EMBL" id="QURR01000027">
    <property type="protein sequence ID" value="RGE41576.1"/>
    <property type="molecule type" value="Genomic_DNA"/>
</dbReference>
<dbReference type="Pfam" id="PF01584">
    <property type="entry name" value="CheW"/>
    <property type="match status" value="1"/>
</dbReference>
<dbReference type="OrthoDB" id="9814866at2"/>
<dbReference type="Gene3D" id="2.40.50.180">
    <property type="entry name" value="CheA-289, Domain 4"/>
    <property type="match status" value="1"/>
</dbReference>
<dbReference type="Gene3D" id="2.30.30.40">
    <property type="entry name" value="SH3 Domains"/>
    <property type="match status" value="1"/>
</dbReference>
<evidence type="ECO:0000256" key="1">
    <source>
        <dbReference type="SAM" id="MobiDB-lite"/>
    </source>
</evidence>
<protein>
    <submittedName>
        <fullName evidence="3">Chemotaxis protein CheW</fullName>
    </submittedName>
</protein>
<name>A0A373FBM7_COMTE</name>
<dbReference type="SUPFAM" id="SSF50341">
    <property type="entry name" value="CheW-like"/>
    <property type="match status" value="1"/>
</dbReference>
<dbReference type="AlphaFoldDB" id="A0A373FBM7"/>